<proteinExistence type="predicted"/>
<evidence type="ECO:0000256" key="6">
    <source>
        <dbReference type="SAM" id="MobiDB-lite"/>
    </source>
</evidence>
<feature type="region of interest" description="Disordered" evidence="6">
    <location>
        <begin position="313"/>
        <end position="406"/>
    </location>
</feature>
<feature type="region of interest" description="Disordered" evidence="6">
    <location>
        <begin position="1"/>
        <end position="43"/>
    </location>
</feature>
<dbReference type="RefSeq" id="XP_047758646.1">
    <property type="nucleotide sequence ID" value="XM_047902678.1"/>
</dbReference>
<dbReference type="SUPFAM" id="SSF57959">
    <property type="entry name" value="Leucine zipper domain"/>
    <property type="match status" value="1"/>
</dbReference>
<evidence type="ECO:0000256" key="4">
    <source>
        <dbReference type="ARBA" id="ARBA00023242"/>
    </source>
</evidence>
<accession>A0A9Q8P5M4</accession>
<evidence type="ECO:0000256" key="3">
    <source>
        <dbReference type="ARBA" id="ARBA00023163"/>
    </source>
</evidence>
<organism evidence="8 9">
    <name type="scientific">Passalora fulva</name>
    <name type="common">Tomato leaf mold</name>
    <name type="synonym">Cladosporium fulvum</name>
    <dbReference type="NCBI Taxonomy" id="5499"/>
    <lineage>
        <taxon>Eukaryota</taxon>
        <taxon>Fungi</taxon>
        <taxon>Dikarya</taxon>
        <taxon>Ascomycota</taxon>
        <taxon>Pezizomycotina</taxon>
        <taxon>Dothideomycetes</taxon>
        <taxon>Dothideomycetidae</taxon>
        <taxon>Mycosphaerellales</taxon>
        <taxon>Mycosphaerellaceae</taxon>
        <taxon>Fulvia</taxon>
    </lineage>
</organism>
<gene>
    <name evidence="8" type="ORF">CLAFUR5_03530</name>
</gene>
<dbReference type="Proteomes" id="UP000756132">
    <property type="component" value="Chromosome 2"/>
</dbReference>
<feature type="compositionally biased region" description="Polar residues" evidence="6">
    <location>
        <begin position="106"/>
        <end position="136"/>
    </location>
</feature>
<dbReference type="KEGG" id="ffu:CLAFUR5_03530"/>
<feature type="region of interest" description="Disordered" evidence="6">
    <location>
        <begin position="106"/>
        <end position="212"/>
    </location>
</feature>
<reference evidence="8" key="2">
    <citation type="journal article" date="2022" name="Microb. Genom.">
        <title>A chromosome-scale genome assembly of the tomato pathogen Cladosporium fulvum reveals a compartmentalized genome architecture and the presence of a dispensable chromosome.</title>
        <authorList>
            <person name="Zaccaron A.Z."/>
            <person name="Chen L.H."/>
            <person name="Samaras A."/>
            <person name="Stergiopoulos I."/>
        </authorList>
    </citation>
    <scope>NUCLEOTIDE SEQUENCE</scope>
    <source>
        <strain evidence="8">Race5_Kim</strain>
    </source>
</reference>
<dbReference type="GO" id="GO:0005634">
    <property type="term" value="C:nucleus"/>
    <property type="evidence" value="ECO:0007669"/>
    <property type="project" value="UniProtKB-SubCell"/>
</dbReference>
<reference evidence="8" key="1">
    <citation type="submission" date="2021-12" db="EMBL/GenBank/DDBJ databases">
        <authorList>
            <person name="Zaccaron A."/>
            <person name="Stergiopoulos I."/>
        </authorList>
    </citation>
    <scope>NUCLEOTIDE SEQUENCE</scope>
    <source>
        <strain evidence="8">Race5_Kim</strain>
    </source>
</reference>
<dbReference type="OrthoDB" id="295274at2759"/>
<evidence type="ECO:0000256" key="2">
    <source>
        <dbReference type="ARBA" id="ARBA00023015"/>
    </source>
</evidence>
<dbReference type="GeneID" id="71983408"/>
<evidence type="ECO:0000256" key="1">
    <source>
        <dbReference type="ARBA" id="ARBA00004123"/>
    </source>
</evidence>
<dbReference type="GO" id="GO:0003700">
    <property type="term" value="F:DNA-binding transcription factor activity"/>
    <property type="evidence" value="ECO:0007669"/>
    <property type="project" value="InterPro"/>
</dbReference>
<keyword evidence="3" id="KW-0804">Transcription</keyword>
<feature type="compositionally biased region" description="Low complexity" evidence="6">
    <location>
        <begin position="163"/>
        <end position="172"/>
    </location>
</feature>
<feature type="domain" description="BZIP" evidence="7">
    <location>
        <begin position="211"/>
        <end position="274"/>
    </location>
</feature>
<comment type="subcellular location">
    <subcellularLocation>
        <location evidence="1">Nucleus</location>
    </subcellularLocation>
</comment>
<dbReference type="CDD" id="cd14687">
    <property type="entry name" value="bZIP_ATF2"/>
    <property type="match status" value="1"/>
</dbReference>
<dbReference type="Pfam" id="PF00170">
    <property type="entry name" value="bZIP_1"/>
    <property type="match status" value="1"/>
</dbReference>
<dbReference type="EMBL" id="CP090164">
    <property type="protein sequence ID" value="UJO14280.1"/>
    <property type="molecule type" value="Genomic_DNA"/>
</dbReference>
<evidence type="ECO:0000259" key="7">
    <source>
        <dbReference type="PROSITE" id="PS50217"/>
    </source>
</evidence>
<dbReference type="AlphaFoldDB" id="A0A9Q8P5M4"/>
<feature type="compositionally biased region" description="Polar residues" evidence="6">
    <location>
        <begin position="313"/>
        <end position="337"/>
    </location>
</feature>
<protein>
    <submittedName>
        <fullName evidence="8">Transcription factor atf21</fullName>
    </submittedName>
</protein>
<dbReference type="InterPro" id="IPR004827">
    <property type="entry name" value="bZIP"/>
</dbReference>
<feature type="compositionally biased region" description="Polar residues" evidence="6">
    <location>
        <begin position="361"/>
        <end position="406"/>
    </location>
</feature>
<feature type="compositionally biased region" description="Basic and acidic residues" evidence="6">
    <location>
        <begin position="193"/>
        <end position="202"/>
    </location>
</feature>
<keyword evidence="5" id="KW-0175">Coiled coil</keyword>
<dbReference type="PROSITE" id="PS50217">
    <property type="entry name" value="BZIP"/>
    <property type="match status" value="1"/>
</dbReference>
<dbReference type="InterPro" id="IPR051027">
    <property type="entry name" value="bZIP_transcription_factors"/>
</dbReference>
<evidence type="ECO:0000256" key="5">
    <source>
        <dbReference type="SAM" id="Coils"/>
    </source>
</evidence>
<name>A0A9Q8P5M4_PASFU</name>
<keyword evidence="4" id="KW-0539">Nucleus</keyword>
<dbReference type="Gene3D" id="1.20.5.170">
    <property type="match status" value="1"/>
</dbReference>
<keyword evidence="9" id="KW-1185">Reference proteome</keyword>
<sequence length="406" mass="44519">MANLQQQQQSPMFQSHHRDCTAQHQSLPDSAFDPQSGFMFDDSNDDELRNMQQNIASLNVLAEQNGQHFPGMHGVNGPNMHAQGTAMGDQYGANFVDPFVFDQDVSPDSSSWPASMNMHPQSKQGDIASRRSTSVAHQHGQITPPDDNTPKGFALPSKPLRVVPPSSAAAVAKSERARNAANQRHAKAKKARKDSGRAVESPKDEEEDGFEDKRERYREKNRLAAAKCRQKKKINTEDLEESARMATAENNKLRAEERELRDLFSNLRNQALAHDPSKGCNCKAIHNYNMLKAAETARGAMSGVHMRAIASPSMRSLDSASPVSMGGTSSRTHSFSGPQHPKHSRAQSLAGMGGSRHSVGDHNQSAFRQPPIAQSTQSGPGASQVGDQFSQFMRRSSDSHQLGFQR</sequence>
<evidence type="ECO:0000313" key="8">
    <source>
        <dbReference type="EMBL" id="UJO14280.1"/>
    </source>
</evidence>
<dbReference type="PROSITE" id="PS00036">
    <property type="entry name" value="BZIP_BASIC"/>
    <property type="match status" value="1"/>
</dbReference>
<dbReference type="InterPro" id="IPR046347">
    <property type="entry name" value="bZIP_sf"/>
</dbReference>
<evidence type="ECO:0000313" key="9">
    <source>
        <dbReference type="Proteomes" id="UP000756132"/>
    </source>
</evidence>
<keyword evidence="2" id="KW-0805">Transcription regulation</keyword>
<dbReference type="PANTHER" id="PTHR19304">
    <property type="entry name" value="CYCLIC-AMP RESPONSE ELEMENT BINDING PROTEIN"/>
    <property type="match status" value="1"/>
</dbReference>
<feature type="coiled-coil region" evidence="5">
    <location>
        <begin position="236"/>
        <end position="270"/>
    </location>
</feature>
<dbReference type="SMART" id="SM00338">
    <property type="entry name" value="BRLZ"/>
    <property type="match status" value="1"/>
</dbReference>